<feature type="transmembrane region" description="Helical" evidence="6">
    <location>
        <begin position="37"/>
        <end position="57"/>
    </location>
</feature>
<sequence length="178" mass="18755">MSIMRDHRARFAVTGVAMTLLHLAVFRLLSGHVLAEVANATAFVVATQVNFLASYHWTWASRRAGVREPLRAVARRALLFNASVLVAFGANSLAFWAAHRLFGASGTASVLLATVVSAAVSYLVSSRLVFARRVLAVAAPAAAVPVAGPLVLDEPTEVALPHRGSPAASRPPEAPVRA</sequence>
<dbReference type="RefSeq" id="WP_147926566.1">
    <property type="nucleotide sequence ID" value="NZ_VKAC01000006.1"/>
</dbReference>
<evidence type="ECO:0000256" key="4">
    <source>
        <dbReference type="ARBA" id="ARBA00022989"/>
    </source>
</evidence>
<dbReference type="GO" id="GO:0000271">
    <property type="term" value="P:polysaccharide biosynthetic process"/>
    <property type="evidence" value="ECO:0007669"/>
    <property type="project" value="InterPro"/>
</dbReference>
<feature type="transmembrane region" description="Helical" evidence="6">
    <location>
        <begin position="104"/>
        <end position="124"/>
    </location>
</feature>
<dbReference type="Proteomes" id="UP000321234">
    <property type="component" value="Unassembled WGS sequence"/>
</dbReference>
<reference evidence="8 9" key="1">
    <citation type="submission" date="2019-07" db="EMBL/GenBank/DDBJ databases">
        <title>Quadrisphaera sp. strain DD2A genome sequencing and assembly.</title>
        <authorList>
            <person name="Kim I."/>
        </authorList>
    </citation>
    <scope>NUCLEOTIDE SEQUENCE [LARGE SCALE GENOMIC DNA]</scope>
    <source>
        <strain evidence="8 9">DD2A</strain>
    </source>
</reference>
<evidence type="ECO:0000256" key="1">
    <source>
        <dbReference type="ARBA" id="ARBA00004141"/>
    </source>
</evidence>
<evidence type="ECO:0000313" key="9">
    <source>
        <dbReference type="Proteomes" id="UP000321234"/>
    </source>
</evidence>
<dbReference type="GO" id="GO:0005886">
    <property type="term" value="C:plasma membrane"/>
    <property type="evidence" value="ECO:0007669"/>
    <property type="project" value="TreeGrafter"/>
</dbReference>
<dbReference type="InterPro" id="IPR051401">
    <property type="entry name" value="GtrA_CellWall_Glycosyl"/>
</dbReference>
<dbReference type="EMBL" id="VKAC01000006">
    <property type="protein sequence ID" value="TXR56134.1"/>
    <property type="molecule type" value="Genomic_DNA"/>
</dbReference>
<comment type="caution">
    <text evidence="8">The sequence shown here is derived from an EMBL/GenBank/DDBJ whole genome shotgun (WGS) entry which is preliminary data.</text>
</comment>
<keyword evidence="3 6" id="KW-0812">Transmembrane</keyword>
<comment type="similarity">
    <text evidence="2">Belongs to the GtrA family.</text>
</comment>
<dbReference type="InterPro" id="IPR007267">
    <property type="entry name" value="GtrA_DPMS_TM"/>
</dbReference>
<feature type="transmembrane region" description="Helical" evidence="6">
    <location>
        <begin position="12"/>
        <end position="31"/>
    </location>
</feature>
<keyword evidence="5 6" id="KW-0472">Membrane</keyword>
<evidence type="ECO:0000256" key="3">
    <source>
        <dbReference type="ARBA" id="ARBA00022692"/>
    </source>
</evidence>
<evidence type="ECO:0000259" key="7">
    <source>
        <dbReference type="Pfam" id="PF04138"/>
    </source>
</evidence>
<organism evidence="8 9">
    <name type="scientific">Quadrisphaera setariae</name>
    <dbReference type="NCBI Taxonomy" id="2593304"/>
    <lineage>
        <taxon>Bacteria</taxon>
        <taxon>Bacillati</taxon>
        <taxon>Actinomycetota</taxon>
        <taxon>Actinomycetes</taxon>
        <taxon>Kineosporiales</taxon>
        <taxon>Kineosporiaceae</taxon>
        <taxon>Quadrisphaera</taxon>
    </lineage>
</organism>
<evidence type="ECO:0000313" key="8">
    <source>
        <dbReference type="EMBL" id="TXR56134.1"/>
    </source>
</evidence>
<feature type="domain" description="GtrA/DPMS transmembrane" evidence="7">
    <location>
        <begin position="10"/>
        <end position="130"/>
    </location>
</feature>
<evidence type="ECO:0000256" key="5">
    <source>
        <dbReference type="ARBA" id="ARBA00023136"/>
    </source>
</evidence>
<evidence type="ECO:0000256" key="6">
    <source>
        <dbReference type="SAM" id="Phobius"/>
    </source>
</evidence>
<comment type="subcellular location">
    <subcellularLocation>
        <location evidence="1">Membrane</location>
        <topology evidence="1">Multi-pass membrane protein</topology>
    </subcellularLocation>
</comment>
<dbReference type="OrthoDB" id="5190297at2"/>
<gene>
    <name evidence="8" type="ORF">FMM08_11945</name>
</gene>
<keyword evidence="4 6" id="KW-1133">Transmembrane helix</keyword>
<feature type="transmembrane region" description="Helical" evidence="6">
    <location>
        <begin position="78"/>
        <end position="98"/>
    </location>
</feature>
<keyword evidence="9" id="KW-1185">Reference proteome</keyword>
<proteinExistence type="inferred from homology"/>
<name>A0A5C8ZF74_9ACTN</name>
<dbReference type="Pfam" id="PF04138">
    <property type="entry name" value="GtrA_DPMS_TM"/>
    <property type="match status" value="1"/>
</dbReference>
<dbReference type="AlphaFoldDB" id="A0A5C8ZF74"/>
<evidence type="ECO:0000256" key="2">
    <source>
        <dbReference type="ARBA" id="ARBA00009399"/>
    </source>
</evidence>
<dbReference type="PANTHER" id="PTHR38459">
    <property type="entry name" value="PROPHAGE BACTOPRENOL-LINKED GLUCOSE TRANSLOCASE HOMOLOG"/>
    <property type="match status" value="1"/>
</dbReference>
<protein>
    <submittedName>
        <fullName evidence="8">GtrA family protein</fullName>
    </submittedName>
</protein>
<dbReference type="PANTHER" id="PTHR38459:SF1">
    <property type="entry name" value="PROPHAGE BACTOPRENOL-LINKED GLUCOSE TRANSLOCASE HOMOLOG"/>
    <property type="match status" value="1"/>
</dbReference>
<accession>A0A5C8ZF74</accession>